<feature type="compositionally biased region" description="Basic and acidic residues" evidence="6">
    <location>
        <begin position="291"/>
        <end position="304"/>
    </location>
</feature>
<evidence type="ECO:0000256" key="1">
    <source>
        <dbReference type="ARBA" id="ARBA00004141"/>
    </source>
</evidence>
<feature type="compositionally biased region" description="Gly residues" evidence="6">
    <location>
        <begin position="327"/>
        <end position="338"/>
    </location>
</feature>
<dbReference type="GO" id="GO:0016020">
    <property type="term" value="C:membrane"/>
    <property type="evidence" value="ECO:0007669"/>
    <property type="project" value="UniProtKB-SubCell"/>
</dbReference>
<evidence type="ECO:0000313" key="10">
    <source>
        <dbReference type="Proteomes" id="UP000803844"/>
    </source>
</evidence>
<dbReference type="PANTHER" id="PTHR33048">
    <property type="entry name" value="PTH11-LIKE INTEGRAL MEMBRANE PROTEIN (AFU_ORTHOLOGUE AFUA_5G11245)"/>
    <property type="match status" value="1"/>
</dbReference>
<keyword evidence="4 7" id="KW-0472">Membrane</keyword>
<evidence type="ECO:0000256" key="4">
    <source>
        <dbReference type="ARBA" id="ARBA00023136"/>
    </source>
</evidence>
<dbReference type="Proteomes" id="UP000803844">
    <property type="component" value="Unassembled WGS sequence"/>
</dbReference>
<feature type="transmembrane region" description="Helical" evidence="7">
    <location>
        <begin position="234"/>
        <end position="253"/>
    </location>
</feature>
<evidence type="ECO:0000259" key="8">
    <source>
        <dbReference type="Pfam" id="PF20684"/>
    </source>
</evidence>
<keyword evidence="2 7" id="KW-0812">Transmembrane</keyword>
<dbReference type="RefSeq" id="XP_040775156.1">
    <property type="nucleotide sequence ID" value="XM_040925407.1"/>
</dbReference>
<reference evidence="9" key="1">
    <citation type="journal article" date="2020" name="Phytopathology">
        <title>Genome sequence of the chestnut blight fungus Cryphonectria parasitica EP155: A fundamental resource for an archetypical invasive plant pathogen.</title>
        <authorList>
            <person name="Crouch J.A."/>
            <person name="Dawe A."/>
            <person name="Aerts A."/>
            <person name="Barry K."/>
            <person name="Churchill A.C.L."/>
            <person name="Grimwood J."/>
            <person name="Hillman B."/>
            <person name="Milgroom M.G."/>
            <person name="Pangilinan J."/>
            <person name="Smith M."/>
            <person name="Salamov A."/>
            <person name="Schmutz J."/>
            <person name="Yadav J."/>
            <person name="Grigoriev I.V."/>
            <person name="Nuss D."/>
        </authorList>
    </citation>
    <scope>NUCLEOTIDE SEQUENCE</scope>
    <source>
        <strain evidence="9">EP155</strain>
    </source>
</reference>
<evidence type="ECO:0000256" key="3">
    <source>
        <dbReference type="ARBA" id="ARBA00022989"/>
    </source>
</evidence>
<feature type="transmembrane region" description="Helical" evidence="7">
    <location>
        <begin position="83"/>
        <end position="105"/>
    </location>
</feature>
<organism evidence="9 10">
    <name type="scientific">Cryphonectria parasitica (strain ATCC 38755 / EP155)</name>
    <dbReference type="NCBI Taxonomy" id="660469"/>
    <lineage>
        <taxon>Eukaryota</taxon>
        <taxon>Fungi</taxon>
        <taxon>Dikarya</taxon>
        <taxon>Ascomycota</taxon>
        <taxon>Pezizomycotina</taxon>
        <taxon>Sordariomycetes</taxon>
        <taxon>Sordariomycetidae</taxon>
        <taxon>Diaporthales</taxon>
        <taxon>Cryphonectriaceae</taxon>
        <taxon>Cryphonectria-Endothia species complex</taxon>
        <taxon>Cryphonectria</taxon>
    </lineage>
</organism>
<feature type="transmembrane region" description="Helical" evidence="7">
    <location>
        <begin position="190"/>
        <end position="214"/>
    </location>
</feature>
<dbReference type="InterPro" id="IPR052337">
    <property type="entry name" value="SAT4-like"/>
</dbReference>
<feature type="transmembrane region" description="Helical" evidence="7">
    <location>
        <begin position="117"/>
        <end position="139"/>
    </location>
</feature>
<keyword evidence="3 7" id="KW-1133">Transmembrane helix</keyword>
<comment type="caution">
    <text evidence="9">The sequence shown here is derived from an EMBL/GenBank/DDBJ whole genome shotgun (WGS) entry which is preliminary data.</text>
</comment>
<feature type="transmembrane region" description="Helical" evidence="7">
    <location>
        <begin position="159"/>
        <end position="178"/>
    </location>
</feature>
<keyword evidence="10" id="KW-1185">Reference proteome</keyword>
<evidence type="ECO:0000256" key="7">
    <source>
        <dbReference type="SAM" id="Phobius"/>
    </source>
</evidence>
<dbReference type="AlphaFoldDB" id="A0A9P5CNR1"/>
<feature type="region of interest" description="Disordered" evidence="6">
    <location>
        <begin position="290"/>
        <end position="387"/>
    </location>
</feature>
<dbReference type="EMBL" id="MU032348">
    <property type="protein sequence ID" value="KAF3764195.1"/>
    <property type="molecule type" value="Genomic_DNA"/>
</dbReference>
<proteinExistence type="inferred from homology"/>
<evidence type="ECO:0000256" key="6">
    <source>
        <dbReference type="SAM" id="MobiDB-lite"/>
    </source>
</evidence>
<dbReference type="GeneID" id="63842536"/>
<dbReference type="PANTHER" id="PTHR33048:SF96">
    <property type="entry name" value="INTEGRAL MEMBRANE PROTEIN"/>
    <property type="match status" value="1"/>
</dbReference>
<feature type="transmembrane region" description="Helical" evidence="7">
    <location>
        <begin position="40"/>
        <end position="63"/>
    </location>
</feature>
<feature type="domain" description="Rhodopsin" evidence="8">
    <location>
        <begin position="24"/>
        <end position="258"/>
    </location>
</feature>
<feature type="transmembrane region" description="Helical" evidence="7">
    <location>
        <begin position="6"/>
        <end position="28"/>
    </location>
</feature>
<evidence type="ECO:0000313" key="9">
    <source>
        <dbReference type="EMBL" id="KAF3764195.1"/>
    </source>
</evidence>
<dbReference type="OrthoDB" id="3897607at2759"/>
<dbReference type="Pfam" id="PF20684">
    <property type="entry name" value="Fung_rhodopsin"/>
    <property type="match status" value="1"/>
</dbReference>
<dbReference type="InterPro" id="IPR049326">
    <property type="entry name" value="Rhodopsin_dom_fungi"/>
</dbReference>
<evidence type="ECO:0000256" key="2">
    <source>
        <dbReference type="ARBA" id="ARBA00022692"/>
    </source>
</evidence>
<comment type="subcellular location">
    <subcellularLocation>
        <location evidence="1">Membrane</location>
        <topology evidence="1">Multi-pass membrane protein</topology>
    </subcellularLocation>
</comment>
<name>A0A9P5CNR1_CRYP1</name>
<accession>A0A9P5CNR1</accession>
<comment type="similarity">
    <text evidence="5">Belongs to the SAT4 family.</text>
</comment>
<feature type="compositionally biased region" description="Low complexity" evidence="6">
    <location>
        <begin position="306"/>
        <end position="317"/>
    </location>
</feature>
<gene>
    <name evidence="9" type="ORF">M406DRAFT_71243</name>
</gene>
<evidence type="ECO:0000256" key="5">
    <source>
        <dbReference type="ARBA" id="ARBA00038359"/>
    </source>
</evidence>
<protein>
    <recommendedName>
        <fullName evidence="8">Rhodopsin domain-containing protein</fullName>
    </recommendedName>
</protein>
<sequence length="387" mass="42177">MAYTGNIIGAMVTFIIVNLIAVSMRMYVRLWLVKAFGLDDFFLLLSFLGYITACIMGFVSIHYGFAEDVYRPWFDYGVMMKFYWANQLMLYISSGLVKIAVALVLYRLACNLKNQAILVISIIVVIIWTFLTTIFSSDVCAETTGATSYAGDQTCTDVGYFRMISNIVIDFFFALYPIPMLWNSTLSQRMKYIVCGLLSLGLIASAATIAKLIILVQLQFATPDELPFLHYQLLVWADVELGLSILAASAAALRPLVRILTGHTSSGQFSSSRTPAGFHAAAVAAAAADQEAARRALHPDEEQPKQQQQQHGMMPFGPVRPPPAVVAGGGKGPGGIGGFLPSEEHEMHSLPLYHRGGDDGDLEAGEHDRQLSPGPLVAHSDTTLVTA</sequence>